<organism evidence="1 2">
    <name type="scientific">Vibrio phage VP-1</name>
    <dbReference type="NCBI Taxonomy" id="2234088"/>
    <lineage>
        <taxon>Viruses</taxon>
        <taxon>Duplodnaviria</taxon>
        <taxon>Heunggongvirae</taxon>
        <taxon>Uroviricota</taxon>
        <taxon>Caudoviricetes</taxon>
        <taxon>Pantevenvirales</taxon>
        <taxon>Ackermannviridae</taxon>
        <taxon>Vapseptimavirus</taxon>
        <taxon>Vapseptimavirus VAP7</taxon>
    </lineage>
</organism>
<dbReference type="EMBL" id="MH363700">
    <property type="protein sequence ID" value="AWY10168.1"/>
    <property type="molecule type" value="Genomic_DNA"/>
</dbReference>
<accession>A0A4P2TFR1</accession>
<evidence type="ECO:0000313" key="1">
    <source>
        <dbReference type="EMBL" id="AWY10168.1"/>
    </source>
</evidence>
<reference evidence="1 2" key="1">
    <citation type="submission" date="2018-05" db="EMBL/GenBank/DDBJ databases">
        <title>Whole genome sequencing of Vibrio phage VP-1.</title>
        <authorList>
            <person name="Nandita M."/>
            <person name="Bhat S.G."/>
        </authorList>
    </citation>
    <scope>NUCLEOTIDE SEQUENCE [LARGE SCALE GENOMIC DNA]</scope>
</reference>
<dbReference type="PANTHER" id="PTHR30337">
    <property type="entry name" value="COMPONENT OF ATP-DEPENDENT DSDNA EXONUCLEASE"/>
    <property type="match status" value="1"/>
</dbReference>
<evidence type="ECO:0000313" key="2">
    <source>
        <dbReference type="Proteomes" id="UP000305753"/>
    </source>
</evidence>
<dbReference type="Gene3D" id="3.60.21.10">
    <property type="match status" value="1"/>
</dbReference>
<dbReference type="InterPro" id="IPR050535">
    <property type="entry name" value="DNA_Repair-Maintenance_Comp"/>
</dbReference>
<protein>
    <submittedName>
        <fullName evidence="1">Metallo dependent phosphatase like protein</fullName>
    </submittedName>
</protein>
<name>A0A4P2TFR1_9CAUD</name>
<dbReference type="InterPro" id="IPR029052">
    <property type="entry name" value="Metallo-depent_PP-like"/>
</dbReference>
<sequence length="372" mass="43077">MKLLRIGDLHVGARSGNEFMREFIKDYLMNHVLEYMIQNGIKHAIQAGDWMDIRRSLPGRDRQWIVDEFVPKLVEHGLEFWAIPGNHDLTNRNTIEPNWIQWLEQEGQGQIHYIGHAQDVMIEDHLVCMVPWICRENYDSTLEHLKQSKAKHCVGHFELAGFNMYQGSTCEDGQISTSLLQKFELVDSGHFHTRSKQGNIGYLGTPYHINWQDFLDGDNRGFDILDTETMESKFIRNKVSQTLFRTFDYDWSLIADDKESQKQLTDTKWLEDEFGLKGQIIRVTCVNRENAAHYKKFVAAMRNVECLNQQIIDKSVNIVTDEVVVDEDELKKDTLSVIKEKVNSTEGIDQKAVSSILESSYLRCQNTDNITA</sequence>
<proteinExistence type="predicted"/>
<dbReference type="SUPFAM" id="SSF56300">
    <property type="entry name" value="Metallo-dependent phosphatases"/>
    <property type="match status" value="1"/>
</dbReference>
<dbReference type="Proteomes" id="UP000305753">
    <property type="component" value="Segment"/>
</dbReference>